<comment type="caution">
    <text evidence="5">The sequence shown here is derived from an EMBL/GenBank/DDBJ whole genome shotgun (WGS) entry which is preliminary data.</text>
</comment>
<evidence type="ECO:0000313" key="6">
    <source>
        <dbReference type="Proteomes" id="UP000005801"/>
    </source>
</evidence>
<dbReference type="EMBL" id="ABCS01000067">
    <property type="protein sequence ID" value="EDM76323.1"/>
    <property type="molecule type" value="Genomic_DNA"/>
</dbReference>
<evidence type="ECO:0000313" key="5">
    <source>
        <dbReference type="EMBL" id="EDM76323.1"/>
    </source>
</evidence>
<dbReference type="RefSeq" id="WP_006974498.1">
    <property type="nucleotide sequence ID" value="NZ_ABCS01000067.1"/>
</dbReference>
<dbReference type="OrthoDB" id="9809450at2"/>
<dbReference type="SMART" id="SM00382">
    <property type="entry name" value="AAA"/>
    <property type="match status" value="1"/>
</dbReference>
<keyword evidence="6" id="KW-1185">Reference proteome</keyword>
<keyword evidence="2" id="KW-0547">Nucleotide-binding</keyword>
<evidence type="ECO:0000256" key="1">
    <source>
        <dbReference type="ARBA" id="ARBA00022448"/>
    </source>
</evidence>
<accession>A6GCQ7</accession>
<dbReference type="InterPro" id="IPR003593">
    <property type="entry name" value="AAA+_ATPase"/>
</dbReference>
<name>A6GCQ7_9BACT</name>
<dbReference type="PANTHER" id="PTHR42781:SF4">
    <property type="entry name" value="SPERMIDINE_PUTRESCINE IMPORT ATP-BINDING PROTEIN POTA"/>
    <property type="match status" value="1"/>
</dbReference>
<feature type="domain" description="ABC transporter" evidence="4">
    <location>
        <begin position="7"/>
        <end position="240"/>
    </location>
</feature>
<dbReference type="PANTHER" id="PTHR42781">
    <property type="entry name" value="SPERMIDINE/PUTRESCINE IMPORT ATP-BINDING PROTEIN POTA"/>
    <property type="match status" value="1"/>
</dbReference>
<dbReference type="PROSITE" id="PS50893">
    <property type="entry name" value="ABC_TRANSPORTER_2"/>
    <property type="match status" value="1"/>
</dbReference>
<keyword evidence="1" id="KW-0813">Transport</keyword>
<dbReference type="Proteomes" id="UP000005801">
    <property type="component" value="Unassembled WGS sequence"/>
</dbReference>
<dbReference type="PROSITE" id="PS00211">
    <property type="entry name" value="ABC_TRANSPORTER_1"/>
    <property type="match status" value="1"/>
</dbReference>
<dbReference type="STRING" id="391625.PPSIR1_18492"/>
<gene>
    <name evidence="5" type="ORF">PPSIR1_18492</name>
</gene>
<dbReference type="InterPro" id="IPR027417">
    <property type="entry name" value="P-loop_NTPase"/>
</dbReference>
<organism evidence="5 6">
    <name type="scientific">Plesiocystis pacifica SIR-1</name>
    <dbReference type="NCBI Taxonomy" id="391625"/>
    <lineage>
        <taxon>Bacteria</taxon>
        <taxon>Pseudomonadati</taxon>
        <taxon>Myxococcota</taxon>
        <taxon>Polyangia</taxon>
        <taxon>Nannocystales</taxon>
        <taxon>Nannocystaceae</taxon>
        <taxon>Plesiocystis</taxon>
    </lineage>
</organism>
<dbReference type="InterPro" id="IPR017871">
    <property type="entry name" value="ABC_transporter-like_CS"/>
</dbReference>
<evidence type="ECO:0000256" key="3">
    <source>
        <dbReference type="ARBA" id="ARBA00022840"/>
    </source>
</evidence>
<dbReference type="SUPFAM" id="SSF52540">
    <property type="entry name" value="P-loop containing nucleoside triphosphate hydrolases"/>
    <property type="match status" value="1"/>
</dbReference>
<dbReference type="GO" id="GO:0016887">
    <property type="term" value="F:ATP hydrolysis activity"/>
    <property type="evidence" value="ECO:0007669"/>
    <property type="project" value="InterPro"/>
</dbReference>
<dbReference type="Gene3D" id="3.40.50.300">
    <property type="entry name" value="P-loop containing nucleotide triphosphate hydrolases"/>
    <property type="match status" value="1"/>
</dbReference>
<proteinExistence type="predicted"/>
<keyword evidence="3 5" id="KW-0067">ATP-binding</keyword>
<dbReference type="eggNOG" id="COG3842">
    <property type="taxonomic scope" value="Bacteria"/>
</dbReference>
<reference evidence="5 6" key="1">
    <citation type="submission" date="2007-06" db="EMBL/GenBank/DDBJ databases">
        <authorList>
            <person name="Shimkets L."/>
            <person name="Ferriera S."/>
            <person name="Johnson J."/>
            <person name="Kravitz S."/>
            <person name="Beeson K."/>
            <person name="Sutton G."/>
            <person name="Rogers Y.-H."/>
            <person name="Friedman R."/>
            <person name="Frazier M."/>
            <person name="Venter J.C."/>
        </authorList>
    </citation>
    <scope>NUCLEOTIDE SEQUENCE [LARGE SCALE GENOMIC DNA]</scope>
    <source>
        <strain evidence="5 6">SIR-1</strain>
    </source>
</reference>
<dbReference type="GO" id="GO:0005524">
    <property type="term" value="F:ATP binding"/>
    <property type="evidence" value="ECO:0007669"/>
    <property type="project" value="UniProtKB-KW"/>
</dbReference>
<protein>
    <submittedName>
        <fullName evidence="5">Putative ABC transporter, ATP-binding protein</fullName>
    </submittedName>
</protein>
<dbReference type="AlphaFoldDB" id="A6GCQ7"/>
<evidence type="ECO:0000256" key="2">
    <source>
        <dbReference type="ARBA" id="ARBA00022741"/>
    </source>
</evidence>
<dbReference type="Pfam" id="PF00005">
    <property type="entry name" value="ABC_tran"/>
    <property type="match status" value="1"/>
</dbReference>
<dbReference type="InterPro" id="IPR050093">
    <property type="entry name" value="ABC_SmlMolc_Importer"/>
</dbReference>
<dbReference type="InterPro" id="IPR003439">
    <property type="entry name" value="ABC_transporter-like_ATP-bd"/>
</dbReference>
<evidence type="ECO:0000259" key="4">
    <source>
        <dbReference type="PROSITE" id="PS50893"/>
    </source>
</evidence>
<sequence length="326" mass="34780">MTANADLDARGLRKAYAGTLALAGVDLHLDAGTHACIMGASGSGKTTLLRILAGLESADAGELRIAGRRVDTLPPERRPTRSVFQTPTLFPHLSVLDNLRFVDGLRASAALPPPPMDAEALLDAVGLDPSRFGARSIDALSGGERQRVALARALYRPPPWLLLDEPLSAVDSPRRSALRRTLAQLRARLGLGMIHVTHAAGDALALADRLLIFDAGELVGAGAPRALYARPPNLVSARLLGELSPLPGAEAGRYLRPEHLELVPPERGRVRAKVLARTCSGPLWTHELALVGEDSKAHVLASGSRPWEGADSCGLDWRDEDVLELR</sequence>